<dbReference type="OrthoDB" id="5425247at2759"/>
<name>A0A8J4PZ78_9MYCE</name>
<dbReference type="AlphaFoldDB" id="A0A8J4PZ78"/>
<evidence type="ECO:0000313" key="2">
    <source>
        <dbReference type="Proteomes" id="UP000695562"/>
    </source>
</evidence>
<reference evidence="1" key="1">
    <citation type="submission" date="2020-01" db="EMBL/GenBank/DDBJ databases">
        <title>Development of genomics and gene disruption for Polysphondylium violaceum indicates a role for the polyketide synthase stlB in stalk morphogenesis.</title>
        <authorList>
            <person name="Narita B."/>
            <person name="Kawabe Y."/>
            <person name="Kin K."/>
            <person name="Saito T."/>
            <person name="Gibbs R."/>
            <person name="Kuspa A."/>
            <person name="Muzny D."/>
            <person name="Queller D."/>
            <person name="Richards S."/>
            <person name="Strassman J."/>
            <person name="Sucgang R."/>
            <person name="Worley K."/>
            <person name="Schaap P."/>
        </authorList>
    </citation>
    <scope>NUCLEOTIDE SEQUENCE</scope>
    <source>
        <strain evidence="1">QSvi11</strain>
    </source>
</reference>
<organism evidence="1 2">
    <name type="scientific">Polysphondylium violaceum</name>
    <dbReference type="NCBI Taxonomy" id="133409"/>
    <lineage>
        <taxon>Eukaryota</taxon>
        <taxon>Amoebozoa</taxon>
        <taxon>Evosea</taxon>
        <taxon>Eumycetozoa</taxon>
        <taxon>Dictyostelia</taxon>
        <taxon>Dictyosteliales</taxon>
        <taxon>Dictyosteliaceae</taxon>
        <taxon>Polysphondylium</taxon>
    </lineage>
</organism>
<sequence length="421" mass="46780">MVLPQKIVLNHPADLPKKNIKIIGNTSEQIKFYKKLHASSGLNVSNCDFSAIQTQAVAIVGSRLGMPNRVKSIYQNNNFKDIRTLEAKCSDDLSLLYSHSNDPNYWITVEGDDGVRYTMMWDYKGSFIYSYPLSITPAFNNNDNTDPNAKYIALVQLGVYSSSTGLFGTQTYKLGLTTSITGVSAATMIALTVGKLMKSSYSYSVDQFPILLTQAANQMNIAAQFYTPKEAEGTLVGHIDFISHFVSYQFFSIRNKMSRIQIFNWDTYSQWTTNTQAIRNAKYPGLEDPSKVYITNTAFTGSTFYPYGYPKPDLTVGCSVYVYYGLPSQVALLVERATNPIEGFTYAFNVHATGPTQNLSGAFIDPKVFLENTQTTDWANKQLIVAATTNSVPVTATIDNTQNDFINIIININKGNPQSLL</sequence>
<keyword evidence="2" id="KW-1185">Reference proteome</keyword>
<dbReference type="Proteomes" id="UP000695562">
    <property type="component" value="Unassembled WGS sequence"/>
</dbReference>
<protein>
    <submittedName>
        <fullName evidence="1">Uncharacterized protein</fullName>
    </submittedName>
</protein>
<comment type="caution">
    <text evidence="1">The sequence shown here is derived from an EMBL/GenBank/DDBJ whole genome shotgun (WGS) entry which is preliminary data.</text>
</comment>
<accession>A0A8J4PZ78</accession>
<evidence type="ECO:0000313" key="1">
    <source>
        <dbReference type="EMBL" id="KAF2076716.1"/>
    </source>
</evidence>
<proteinExistence type="predicted"/>
<dbReference type="EMBL" id="AJWJ01000051">
    <property type="protein sequence ID" value="KAF2076716.1"/>
    <property type="molecule type" value="Genomic_DNA"/>
</dbReference>
<gene>
    <name evidence="1" type="ORF">CYY_001973</name>
</gene>